<dbReference type="AlphaFoldDB" id="A0A1G9ZYM4"/>
<dbReference type="RefSeq" id="WP_176765741.1">
    <property type="nucleotide sequence ID" value="NZ_FNIM01000001.1"/>
</dbReference>
<evidence type="ECO:0000256" key="1">
    <source>
        <dbReference type="ARBA" id="ARBA00004651"/>
    </source>
</evidence>
<evidence type="ECO:0000256" key="2">
    <source>
        <dbReference type="ARBA" id="ARBA00022475"/>
    </source>
</evidence>
<evidence type="ECO:0000256" key="3">
    <source>
        <dbReference type="ARBA" id="ARBA00022692"/>
    </source>
</evidence>
<keyword evidence="9" id="KW-1185">Reference proteome</keyword>
<feature type="transmembrane region" description="Helical" evidence="6">
    <location>
        <begin position="285"/>
        <end position="306"/>
    </location>
</feature>
<evidence type="ECO:0000313" key="8">
    <source>
        <dbReference type="EMBL" id="SDN26430.1"/>
    </source>
</evidence>
<evidence type="ECO:0000256" key="6">
    <source>
        <dbReference type="SAM" id="Phobius"/>
    </source>
</evidence>
<dbReference type="STRING" id="332524.SAMN04487766_102148"/>
<name>A0A1G9ZYM4_9ACTO</name>
<feature type="domain" description="ABC-2 type transporter transmembrane" evidence="7">
    <location>
        <begin position="19"/>
        <end position="394"/>
    </location>
</feature>
<feature type="transmembrane region" description="Helical" evidence="6">
    <location>
        <begin position="12"/>
        <end position="31"/>
    </location>
</feature>
<evidence type="ECO:0000313" key="9">
    <source>
        <dbReference type="Proteomes" id="UP000198541"/>
    </source>
</evidence>
<protein>
    <submittedName>
        <fullName evidence="8">ABC-2 type transport system permease protein</fullName>
    </submittedName>
</protein>
<dbReference type="GO" id="GO:0005886">
    <property type="term" value="C:plasma membrane"/>
    <property type="evidence" value="ECO:0007669"/>
    <property type="project" value="UniProtKB-SubCell"/>
</dbReference>
<keyword evidence="2" id="KW-1003">Cell membrane</keyword>
<evidence type="ECO:0000256" key="4">
    <source>
        <dbReference type="ARBA" id="ARBA00022989"/>
    </source>
</evidence>
<evidence type="ECO:0000256" key="5">
    <source>
        <dbReference type="ARBA" id="ARBA00023136"/>
    </source>
</evidence>
<dbReference type="InterPro" id="IPR013525">
    <property type="entry name" value="ABC2_TM"/>
</dbReference>
<dbReference type="Pfam" id="PF12698">
    <property type="entry name" value="ABC2_membrane_3"/>
    <property type="match status" value="1"/>
</dbReference>
<gene>
    <name evidence="8" type="ORF">SAMN05216355_101479</name>
</gene>
<feature type="transmembrane region" description="Helical" evidence="6">
    <location>
        <begin position="203"/>
        <end position="227"/>
    </location>
</feature>
<feature type="transmembrane region" description="Helical" evidence="6">
    <location>
        <begin position="248"/>
        <end position="273"/>
    </location>
</feature>
<dbReference type="InterPro" id="IPR051449">
    <property type="entry name" value="ABC-2_transporter_component"/>
</dbReference>
<keyword evidence="5 6" id="KW-0472">Membrane</keyword>
<proteinExistence type="predicted"/>
<dbReference type="PANTHER" id="PTHR30294:SF29">
    <property type="entry name" value="MULTIDRUG ABC TRANSPORTER PERMEASE YBHS-RELATED"/>
    <property type="match status" value="1"/>
</dbReference>
<reference evidence="9" key="1">
    <citation type="submission" date="2016-10" db="EMBL/GenBank/DDBJ databases">
        <authorList>
            <person name="Varghese N."/>
            <person name="Submissions S."/>
        </authorList>
    </citation>
    <scope>NUCLEOTIDE SEQUENCE [LARGE SCALE GENOMIC DNA]</scope>
    <source>
        <strain evidence="9">DSM 27982</strain>
    </source>
</reference>
<dbReference type="PANTHER" id="PTHR30294">
    <property type="entry name" value="MEMBRANE COMPONENT OF ABC TRANSPORTER YHHJ-RELATED"/>
    <property type="match status" value="1"/>
</dbReference>
<dbReference type="Proteomes" id="UP000198541">
    <property type="component" value="Unassembled WGS sequence"/>
</dbReference>
<comment type="subcellular location">
    <subcellularLocation>
        <location evidence="1">Cell membrane</location>
        <topology evidence="1">Multi-pass membrane protein</topology>
    </subcellularLocation>
</comment>
<feature type="transmembrane region" description="Helical" evidence="6">
    <location>
        <begin position="318"/>
        <end position="337"/>
    </location>
</feature>
<keyword evidence="4 6" id="KW-1133">Transmembrane helix</keyword>
<keyword evidence="3 6" id="KW-0812">Transmembrane</keyword>
<sequence>MSTFRTSLRIVAAHRVYVLIYLVLMSVGGLFTGLGAGTETEAGITQPTADVAVIDRDDSVVSRALADYVGSVGEPQPLQDSPQAIQEATAKDRIQYILIIPAGFGQDLQDAARAGTKPPRLQTVISYRSYAGSLMNVRTGSYLNQVYDYLSAVDTDSTGTQTADAAGDCAERAVSLANQSMQGSATARLITQESLPLPETLKVYLLFSLFPLMASSVVTIAMLMASLNRRAVYSRVSAAPVTGRSRGLGLLGACLVIGVVGWAWFFCLGTAVFAGDRIGDSAPRLGVIGLALAAYTLSGVAVGFLVGQLRLGENTANAAAVIGGMALSALAGAWAPLDMLPDAVVAVSRLTPGYWATQAVSGAFSADTASAQELMPLIGDCGVCALFAVAIAAVGLAVGRSRARESL</sequence>
<dbReference type="EMBL" id="FNIM01000001">
    <property type="protein sequence ID" value="SDN26430.1"/>
    <property type="molecule type" value="Genomic_DNA"/>
</dbReference>
<feature type="transmembrane region" description="Helical" evidence="6">
    <location>
        <begin position="377"/>
        <end position="398"/>
    </location>
</feature>
<evidence type="ECO:0000259" key="7">
    <source>
        <dbReference type="Pfam" id="PF12698"/>
    </source>
</evidence>
<dbReference type="Gene3D" id="3.40.1710.10">
    <property type="entry name" value="abc type-2 transporter like domain"/>
    <property type="match status" value="1"/>
</dbReference>
<accession>A0A1G9ZYM4</accession>
<organism evidence="8 9">
    <name type="scientific">Actinomyces ruminicola</name>
    <dbReference type="NCBI Taxonomy" id="332524"/>
    <lineage>
        <taxon>Bacteria</taxon>
        <taxon>Bacillati</taxon>
        <taxon>Actinomycetota</taxon>
        <taxon>Actinomycetes</taxon>
        <taxon>Actinomycetales</taxon>
        <taxon>Actinomycetaceae</taxon>
        <taxon>Actinomyces</taxon>
    </lineage>
</organism>
<dbReference type="GO" id="GO:0140359">
    <property type="term" value="F:ABC-type transporter activity"/>
    <property type="evidence" value="ECO:0007669"/>
    <property type="project" value="InterPro"/>
</dbReference>